<dbReference type="InterPro" id="IPR025991">
    <property type="entry name" value="Chemoreceptor_zinc-bind_dom"/>
</dbReference>
<reference evidence="6 7" key="1">
    <citation type="submission" date="2020-08" db="EMBL/GenBank/DDBJ databases">
        <title>Genomic Encyclopedia of Type Strains, Phase IV (KMG-IV): sequencing the most valuable type-strain genomes for metagenomic binning, comparative biology and taxonomic classification.</title>
        <authorList>
            <person name="Goeker M."/>
        </authorList>
    </citation>
    <scope>NUCLEOTIDE SEQUENCE [LARGE SCALE GENOMIC DNA]</scope>
    <source>
        <strain evidence="6 7">DSM 106739</strain>
    </source>
</reference>
<dbReference type="InterPro" id="IPR004090">
    <property type="entry name" value="Chemotax_Me-accpt_rcpt"/>
</dbReference>
<evidence type="ECO:0000313" key="6">
    <source>
        <dbReference type="EMBL" id="MBB4013805.1"/>
    </source>
</evidence>
<dbReference type="GO" id="GO:0006935">
    <property type="term" value="P:chemotaxis"/>
    <property type="evidence" value="ECO:0007669"/>
    <property type="project" value="InterPro"/>
</dbReference>
<protein>
    <submittedName>
        <fullName evidence="6">Methyl-accepting chemotaxis protein</fullName>
    </submittedName>
</protein>
<dbReference type="PRINTS" id="PR00260">
    <property type="entry name" value="CHEMTRNSDUCR"/>
</dbReference>
<dbReference type="GO" id="GO:0016020">
    <property type="term" value="C:membrane"/>
    <property type="evidence" value="ECO:0007669"/>
    <property type="project" value="InterPro"/>
</dbReference>
<feature type="transmembrane region" description="Helical" evidence="4">
    <location>
        <begin position="36"/>
        <end position="55"/>
    </location>
</feature>
<dbReference type="PANTHER" id="PTHR32089">
    <property type="entry name" value="METHYL-ACCEPTING CHEMOTAXIS PROTEIN MCPB"/>
    <property type="match status" value="1"/>
</dbReference>
<dbReference type="Proteomes" id="UP000561045">
    <property type="component" value="Unassembled WGS sequence"/>
</dbReference>
<evidence type="ECO:0000256" key="3">
    <source>
        <dbReference type="PROSITE-ProRule" id="PRU00284"/>
    </source>
</evidence>
<dbReference type="InterPro" id="IPR004089">
    <property type="entry name" value="MCPsignal_dom"/>
</dbReference>
<dbReference type="EMBL" id="JACIET010000002">
    <property type="protein sequence ID" value="MBB4013805.1"/>
    <property type="molecule type" value="Genomic_DNA"/>
</dbReference>
<feature type="domain" description="Methyl-accepting transducer" evidence="5">
    <location>
        <begin position="186"/>
        <end position="364"/>
    </location>
</feature>
<evidence type="ECO:0000313" key="7">
    <source>
        <dbReference type="Proteomes" id="UP000561045"/>
    </source>
</evidence>
<dbReference type="SUPFAM" id="SSF58104">
    <property type="entry name" value="Methyl-accepting chemotaxis protein (MCP) signaling domain"/>
    <property type="match status" value="1"/>
</dbReference>
<keyword evidence="7" id="KW-1185">Reference proteome</keyword>
<sequence>MPNWFSRFDARVGATALYALLAALCLGAGWLHRTWLWPLAGLIAGAVLLTLCWRGRAADGGNLQRLTALCNEVAAGKLEGRITGIRPGAADESLCWALNDMLDQLEATFREQKTALAMAGEGKFFRLTQPSGLHGEFRAELLRTNEVMRQLARDYEQQQKNDLLSRLGTLNSTNLLSDLQTNVRDMQSVAEASDALSAIARANFDDARQSRSAIGQVVGSLGDIAARVEATLDAVRVFKAHSDQINRSVGLITGIANQTNLLALNAAIEAARAGEQGRGFAVVADEVRKLAENTKQSSEQIARVMTEFSGDAEQILQNAEQMHHATVSSRDHIATLEQSFVRFESSAQQALTEVEKVSDISVVSLAKTDHILYKQNAYLVPVNGAASPQASAIAVGPGECRFGQWLAHGHGETGLFASDAARRLETPHHGVHDAMQRMVATLGETQWERDAARKQLIYRCFEDAEKASAQMMSQLDRMVEQRVSERGG</sequence>
<dbReference type="PANTHER" id="PTHR32089:SF112">
    <property type="entry name" value="LYSOZYME-LIKE PROTEIN-RELATED"/>
    <property type="match status" value="1"/>
</dbReference>
<gene>
    <name evidence="6" type="ORF">GGR36_003151</name>
</gene>
<proteinExistence type="inferred from homology"/>
<evidence type="ECO:0000259" key="5">
    <source>
        <dbReference type="PROSITE" id="PS50111"/>
    </source>
</evidence>
<accession>A0A840BKM0</accession>
<dbReference type="SMART" id="SM00283">
    <property type="entry name" value="MA"/>
    <property type="match status" value="1"/>
</dbReference>
<organism evidence="6 7">
    <name type="scientific">Niveibacterium umoris</name>
    <dbReference type="NCBI Taxonomy" id="1193620"/>
    <lineage>
        <taxon>Bacteria</taxon>
        <taxon>Pseudomonadati</taxon>
        <taxon>Pseudomonadota</taxon>
        <taxon>Betaproteobacteria</taxon>
        <taxon>Rhodocyclales</taxon>
        <taxon>Rhodocyclaceae</taxon>
        <taxon>Niveibacterium</taxon>
    </lineage>
</organism>
<dbReference type="PROSITE" id="PS50111">
    <property type="entry name" value="CHEMOTAXIS_TRANSDUC_2"/>
    <property type="match status" value="1"/>
</dbReference>
<comment type="similarity">
    <text evidence="2">Belongs to the methyl-accepting chemotaxis (MCP) protein family.</text>
</comment>
<comment type="caution">
    <text evidence="6">The sequence shown here is derived from an EMBL/GenBank/DDBJ whole genome shotgun (WGS) entry which is preliminary data.</text>
</comment>
<keyword evidence="4" id="KW-0472">Membrane</keyword>
<evidence type="ECO:0000256" key="4">
    <source>
        <dbReference type="SAM" id="Phobius"/>
    </source>
</evidence>
<feature type="transmembrane region" description="Helical" evidence="4">
    <location>
        <begin position="12"/>
        <end position="30"/>
    </location>
</feature>
<keyword evidence="4" id="KW-1133">Transmembrane helix</keyword>
<keyword evidence="1 3" id="KW-0807">Transducer</keyword>
<evidence type="ECO:0000256" key="2">
    <source>
        <dbReference type="ARBA" id="ARBA00029447"/>
    </source>
</evidence>
<dbReference type="GO" id="GO:0004888">
    <property type="term" value="F:transmembrane signaling receptor activity"/>
    <property type="evidence" value="ECO:0007669"/>
    <property type="project" value="InterPro"/>
</dbReference>
<dbReference type="Gene3D" id="1.10.287.950">
    <property type="entry name" value="Methyl-accepting chemotaxis protein"/>
    <property type="match status" value="1"/>
</dbReference>
<dbReference type="Pfam" id="PF13682">
    <property type="entry name" value="CZB"/>
    <property type="match status" value="1"/>
</dbReference>
<dbReference type="GO" id="GO:0007165">
    <property type="term" value="P:signal transduction"/>
    <property type="evidence" value="ECO:0007669"/>
    <property type="project" value="UniProtKB-KW"/>
</dbReference>
<dbReference type="AlphaFoldDB" id="A0A840BKM0"/>
<dbReference type="RefSeq" id="WP_183635726.1">
    <property type="nucleotide sequence ID" value="NZ_BAABLE010000005.1"/>
</dbReference>
<evidence type="ECO:0000256" key="1">
    <source>
        <dbReference type="ARBA" id="ARBA00023224"/>
    </source>
</evidence>
<keyword evidence="4" id="KW-0812">Transmembrane</keyword>
<name>A0A840BKM0_9RHOO</name>
<dbReference type="Pfam" id="PF00015">
    <property type="entry name" value="MCPsignal"/>
    <property type="match status" value="1"/>
</dbReference>